<dbReference type="Proteomes" id="UP000046392">
    <property type="component" value="Unplaced"/>
</dbReference>
<dbReference type="PANTHER" id="PTHR37984:SF5">
    <property type="entry name" value="PROTEIN NYNRIN-LIKE"/>
    <property type="match status" value="1"/>
</dbReference>
<dbReference type="InterPro" id="IPR050951">
    <property type="entry name" value="Retrovirus_Pol_polyprotein"/>
</dbReference>
<dbReference type="STRING" id="174720.A0A0N5BEU1"/>
<protein>
    <submittedName>
        <fullName evidence="2">Peptidase A2 domain-containing protein</fullName>
    </submittedName>
</protein>
<dbReference type="InterPro" id="IPR043502">
    <property type="entry name" value="DNA/RNA_pol_sf"/>
</dbReference>
<dbReference type="Gene3D" id="3.10.10.10">
    <property type="entry name" value="HIV Type 1 Reverse Transcriptase, subunit A, domain 1"/>
    <property type="match status" value="1"/>
</dbReference>
<reference evidence="2" key="1">
    <citation type="submission" date="2017-02" db="UniProtKB">
        <authorList>
            <consortium name="WormBaseParasite"/>
        </authorList>
    </citation>
    <scope>IDENTIFICATION</scope>
</reference>
<sequence>MADDDNADILSKLTKSQLINLLQTSGKLKRPVCRITFDGSDFNIFRLKNALVFSDLKSHVKEAEKTSILLSWLSESVVNTLRQALGTELATTDIEVVVTFLEQQYAVRESKVAILSRLLMLDKAESVASLHGQVTAQMQQEFKNTFGELNPHVMVHLLLNMYAEPLLTEAKKIAENLTTAEPVLERNELIKQFLSKVEALKKKKKFKKVKKIREMELKDNYINIVDFLSSELNKIRLCTIAISCDTCSDNVLVKLDTGSDVTCINLSTYANLKSPKLLPTNFSASSCTGGSVKVHVYFVAEVAFQKNVKVYVTDIQRNLLRGVTVWRYILKLVTGRKKELVQLKQNEIFEFQQVEDPVLRQLIIDSFPDLVSTKPNPDGIKHFELDVKLKKNAHPIFVPPRIVHLPYQNKVKKTLSEWEKEEIIRKIDYSPKWKSPLLIVPQDGSIRLFCDFSGSVNKIVKIDKFNVPDISQLLQVSCALLYQTHSL</sequence>
<keyword evidence="1" id="KW-1185">Reference proteome</keyword>
<accession>A0A0N5BEU1</accession>
<dbReference type="AlphaFoldDB" id="A0A0N5BEU1"/>
<proteinExistence type="predicted"/>
<organism evidence="1 2">
    <name type="scientific">Strongyloides papillosus</name>
    <name type="common">Intestinal threadworm</name>
    <dbReference type="NCBI Taxonomy" id="174720"/>
    <lineage>
        <taxon>Eukaryota</taxon>
        <taxon>Metazoa</taxon>
        <taxon>Ecdysozoa</taxon>
        <taxon>Nematoda</taxon>
        <taxon>Chromadorea</taxon>
        <taxon>Rhabditida</taxon>
        <taxon>Tylenchina</taxon>
        <taxon>Panagrolaimomorpha</taxon>
        <taxon>Strongyloidoidea</taxon>
        <taxon>Strongyloididae</taxon>
        <taxon>Strongyloides</taxon>
    </lineage>
</organism>
<name>A0A0N5BEU1_STREA</name>
<dbReference type="WBParaSite" id="SPAL_0000451100.1">
    <property type="protein sequence ID" value="SPAL_0000451100.1"/>
    <property type="gene ID" value="SPAL_0000451100"/>
</dbReference>
<dbReference type="SUPFAM" id="SSF56672">
    <property type="entry name" value="DNA/RNA polymerases"/>
    <property type="match status" value="1"/>
</dbReference>
<evidence type="ECO:0000313" key="2">
    <source>
        <dbReference type="WBParaSite" id="SPAL_0000451100.1"/>
    </source>
</evidence>
<dbReference type="PANTHER" id="PTHR37984">
    <property type="entry name" value="PROTEIN CBG26694"/>
    <property type="match status" value="1"/>
</dbReference>
<evidence type="ECO:0000313" key="1">
    <source>
        <dbReference type="Proteomes" id="UP000046392"/>
    </source>
</evidence>